<dbReference type="CDD" id="cd00090">
    <property type="entry name" value="HTH_ARSR"/>
    <property type="match status" value="1"/>
</dbReference>
<dbReference type="SUPFAM" id="SSF46785">
    <property type="entry name" value="Winged helix' DNA-binding domain"/>
    <property type="match status" value="1"/>
</dbReference>
<dbReference type="PANTHER" id="PTHR38600:SF2">
    <property type="entry name" value="SLL0088 PROTEIN"/>
    <property type="match status" value="1"/>
</dbReference>
<sequence>MSDEKTIERLLFLIKTRGPQTAVALGELVGTTSVAVRQHMEKLAQQGLVISEDRRESVGRPKKYWQLTEQGNSRFPDRHADLTLEMINSVVETFGEEGLNKLINKREKRSLEIYKPQVEKSDSLANKVKTLAKIREAEGYMAEVEQVEGGFLLHENHCPICIAATSCQGFCRSELQLFQEVLGDNAEINRESHIVSGARRCTYRIVEKTS</sequence>
<evidence type="ECO:0000313" key="1">
    <source>
        <dbReference type="EMBL" id="GLQ16120.1"/>
    </source>
</evidence>
<dbReference type="EMBL" id="BSNI01000001">
    <property type="protein sequence ID" value="GLQ16120.1"/>
    <property type="molecule type" value="Genomic_DNA"/>
</dbReference>
<dbReference type="InterPro" id="IPR036390">
    <property type="entry name" value="WH_DNA-bd_sf"/>
</dbReference>
<gene>
    <name evidence="1" type="ORF">GCM10007879_03690</name>
</gene>
<reference evidence="1" key="2">
    <citation type="submission" date="2023-01" db="EMBL/GenBank/DDBJ databases">
        <title>Draft genome sequence of Maritalea porphyrae strain NBRC 107169.</title>
        <authorList>
            <person name="Sun Q."/>
            <person name="Mori K."/>
        </authorList>
    </citation>
    <scope>NUCLEOTIDE SEQUENCE</scope>
    <source>
        <strain evidence="1">NBRC 107169</strain>
    </source>
</reference>
<accession>A0ABQ5UMQ7</accession>
<reference evidence="1" key="1">
    <citation type="journal article" date="2014" name="Int. J. Syst. Evol. Microbiol.">
        <title>Complete genome of a new Firmicutes species belonging to the dominant human colonic microbiota ('Ruminococcus bicirculans') reveals two chromosomes and a selective capacity to utilize plant glucans.</title>
        <authorList>
            <consortium name="NISC Comparative Sequencing Program"/>
            <person name="Wegmann U."/>
            <person name="Louis P."/>
            <person name="Goesmann A."/>
            <person name="Henrissat B."/>
            <person name="Duncan S.H."/>
            <person name="Flint H.J."/>
        </authorList>
    </citation>
    <scope>NUCLEOTIDE SEQUENCE</scope>
    <source>
        <strain evidence="1">NBRC 107169</strain>
    </source>
</reference>
<dbReference type="InterPro" id="IPR011991">
    <property type="entry name" value="ArsR-like_HTH"/>
</dbReference>
<dbReference type="PANTHER" id="PTHR38600">
    <property type="entry name" value="TRANSCRIPTIONAL REGULATORY PROTEIN"/>
    <property type="match status" value="1"/>
</dbReference>
<protein>
    <submittedName>
        <fullName evidence="1">Transcriptional regulator</fullName>
    </submittedName>
</protein>
<dbReference type="RefSeq" id="WP_284361492.1">
    <property type="nucleotide sequence ID" value="NZ_BSNI01000001.1"/>
</dbReference>
<keyword evidence="2" id="KW-1185">Reference proteome</keyword>
<comment type="caution">
    <text evidence="1">The sequence shown here is derived from an EMBL/GenBank/DDBJ whole genome shotgun (WGS) entry which is preliminary data.</text>
</comment>
<dbReference type="InterPro" id="IPR036388">
    <property type="entry name" value="WH-like_DNA-bd_sf"/>
</dbReference>
<name>A0ABQ5UMQ7_9HYPH</name>
<dbReference type="Gene3D" id="1.10.10.10">
    <property type="entry name" value="Winged helix-like DNA-binding domain superfamily/Winged helix DNA-binding domain"/>
    <property type="match status" value="1"/>
</dbReference>
<proteinExistence type="predicted"/>
<organism evidence="1 2">
    <name type="scientific">Maritalea porphyrae</name>
    <dbReference type="NCBI Taxonomy" id="880732"/>
    <lineage>
        <taxon>Bacteria</taxon>
        <taxon>Pseudomonadati</taxon>
        <taxon>Pseudomonadota</taxon>
        <taxon>Alphaproteobacteria</taxon>
        <taxon>Hyphomicrobiales</taxon>
        <taxon>Devosiaceae</taxon>
        <taxon>Maritalea</taxon>
    </lineage>
</organism>
<dbReference type="Proteomes" id="UP001161405">
    <property type="component" value="Unassembled WGS sequence"/>
</dbReference>
<evidence type="ECO:0000313" key="2">
    <source>
        <dbReference type="Proteomes" id="UP001161405"/>
    </source>
</evidence>